<dbReference type="Proteomes" id="UP000299102">
    <property type="component" value="Unassembled WGS sequence"/>
</dbReference>
<proteinExistence type="predicted"/>
<evidence type="ECO:0000313" key="2">
    <source>
        <dbReference type="Proteomes" id="UP000299102"/>
    </source>
</evidence>
<accession>A0A4C1XHD9</accession>
<reference evidence="1 2" key="1">
    <citation type="journal article" date="2019" name="Commun. Biol.">
        <title>The bagworm genome reveals a unique fibroin gene that provides high tensile strength.</title>
        <authorList>
            <person name="Kono N."/>
            <person name="Nakamura H."/>
            <person name="Ohtoshi R."/>
            <person name="Tomita M."/>
            <person name="Numata K."/>
            <person name="Arakawa K."/>
        </authorList>
    </citation>
    <scope>NUCLEOTIDE SEQUENCE [LARGE SCALE GENOMIC DNA]</scope>
</reference>
<dbReference type="EMBL" id="BGZK01000842">
    <property type="protein sequence ID" value="GBP62510.1"/>
    <property type="molecule type" value="Genomic_DNA"/>
</dbReference>
<evidence type="ECO:0000313" key="1">
    <source>
        <dbReference type="EMBL" id="GBP62510.1"/>
    </source>
</evidence>
<sequence>MNVDRSERRPPPGGRGVGAATLVSVSRRRAGQKLLMFTTQRKPTAVVSERDVFMVIRCKWYVSGRHRGGRGHFLPRLIIRASGPRGQR</sequence>
<dbReference type="AlphaFoldDB" id="A0A4C1XHD9"/>
<gene>
    <name evidence="1" type="ORF">EVAR_44750_1</name>
</gene>
<comment type="caution">
    <text evidence="1">The sequence shown here is derived from an EMBL/GenBank/DDBJ whole genome shotgun (WGS) entry which is preliminary data.</text>
</comment>
<protein>
    <submittedName>
        <fullName evidence="1">Uncharacterized protein</fullName>
    </submittedName>
</protein>
<organism evidence="1 2">
    <name type="scientific">Eumeta variegata</name>
    <name type="common">Bagworm moth</name>
    <name type="synonym">Eumeta japonica</name>
    <dbReference type="NCBI Taxonomy" id="151549"/>
    <lineage>
        <taxon>Eukaryota</taxon>
        <taxon>Metazoa</taxon>
        <taxon>Ecdysozoa</taxon>
        <taxon>Arthropoda</taxon>
        <taxon>Hexapoda</taxon>
        <taxon>Insecta</taxon>
        <taxon>Pterygota</taxon>
        <taxon>Neoptera</taxon>
        <taxon>Endopterygota</taxon>
        <taxon>Lepidoptera</taxon>
        <taxon>Glossata</taxon>
        <taxon>Ditrysia</taxon>
        <taxon>Tineoidea</taxon>
        <taxon>Psychidae</taxon>
        <taxon>Oiketicinae</taxon>
        <taxon>Eumeta</taxon>
    </lineage>
</organism>
<name>A0A4C1XHD9_EUMVA</name>
<keyword evidence="2" id="KW-1185">Reference proteome</keyword>